<gene>
    <name evidence="1" type="ORF">EJB05_43599</name>
</gene>
<dbReference type="AlphaFoldDB" id="A0A5J9THD5"/>
<proteinExistence type="predicted"/>
<evidence type="ECO:0000313" key="2">
    <source>
        <dbReference type="Proteomes" id="UP000324897"/>
    </source>
</evidence>
<organism evidence="1 2">
    <name type="scientific">Eragrostis curvula</name>
    <name type="common">weeping love grass</name>
    <dbReference type="NCBI Taxonomy" id="38414"/>
    <lineage>
        <taxon>Eukaryota</taxon>
        <taxon>Viridiplantae</taxon>
        <taxon>Streptophyta</taxon>
        <taxon>Embryophyta</taxon>
        <taxon>Tracheophyta</taxon>
        <taxon>Spermatophyta</taxon>
        <taxon>Magnoliopsida</taxon>
        <taxon>Liliopsida</taxon>
        <taxon>Poales</taxon>
        <taxon>Poaceae</taxon>
        <taxon>PACMAD clade</taxon>
        <taxon>Chloridoideae</taxon>
        <taxon>Eragrostideae</taxon>
        <taxon>Eragrostidinae</taxon>
        <taxon>Eragrostis</taxon>
    </lineage>
</organism>
<dbReference type="OrthoDB" id="692152at2759"/>
<dbReference type="Gramene" id="TVU10091">
    <property type="protein sequence ID" value="TVU10091"/>
    <property type="gene ID" value="EJB05_43599"/>
</dbReference>
<keyword evidence="2" id="KW-1185">Reference proteome</keyword>
<accession>A0A5J9THD5</accession>
<name>A0A5J9THD5_9POAL</name>
<reference evidence="1 2" key="1">
    <citation type="journal article" date="2019" name="Sci. Rep.">
        <title>A high-quality genome of Eragrostis curvula grass provides insights into Poaceae evolution and supports new strategies to enhance forage quality.</title>
        <authorList>
            <person name="Carballo J."/>
            <person name="Santos B.A.C.M."/>
            <person name="Zappacosta D."/>
            <person name="Garbus I."/>
            <person name="Selva J.P."/>
            <person name="Gallo C.A."/>
            <person name="Diaz A."/>
            <person name="Albertini E."/>
            <person name="Caccamo M."/>
            <person name="Echenique V."/>
        </authorList>
    </citation>
    <scope>NUCLEOTIDE SEQUENCE [LARGE SCALE GENOMIC DNA]</scope>
    <source>
        <strain evidence="2">cv. Victoria</strain>
        <tissue evidence="1">Leaf</tissue>
    </source>
</reference>
<dbReference type="Proteomes" id="UP000324897">
    <property type="component" value="Chromosome 3"/>
</dbReference>
<feature type="non-terminal residue" evidence="1">
    <location>
        <position position="1"/>
    </location>
</feature>
<dbReference type="EMBL" id="RWGY01000039">
    <property type="protein sequence ID" value="TVU10091.1"/>
    <property type="molecule type" value="Genomic_DNA"/>
</dbReference>
<comment type="caution">
    <text evidence="1">The sequence shown here is derived from an EMBL/GenBank/DDBJ whole genome shotgun (WGS) entry which is preliminary data.</text>
</comment>
<evidence type="ECO:0000313" key="1">
    <source>
        <dbReference type="EMBL" id="TVU10091.1"/>
    </source>
</evidence>
<sequence>MASPVAGLLFPGAICAGPLRTLRPAQAPVPARVRLPLAARPTARVQLRCASRELHSRSRAGGEGAGVDAMSTEEEEFIASLPAWAPSVEELMELDSTDLSPDAVRERFVRESREAKAAVKGAVDGLFPRPLRELVDDVRGLKSVYDAEEFHIGIPVGALLACVGFYRLCMAAPSACLGFALPYAFYRLSVMAADVKAGLCPDFIIRLKFR</sequence>
<protein>
    <submittedName>
        <fullName evidence="1">Uncharacterized protein</fullName>
    </submittedName>
</protein>